<gene>
    <name evidence="2" type="ORF">DPMN_110156</name>
</gene>
<organism evidence="2 3">
    <name type="scientific">Dreissena polymorpha</name>
    <name type="common">Zebra mussel</name>
    <name type="synonym">Mytilus polymorpha</name>
    <dbReference type="NCBI Taxonomy" id="45954"/>
    <lineage>
        <taxon>Eukaryota</taxon>
        <taxon>Metazoa</taxon>
        <taxon>Spiralia</taxon>
        <taxon>Lophotrochozoa</taxon>
        <taxon>Mollusca</taxon>
        <taxon>Bivalvia</taxon>
        <taxon>Autobranchia</taxon>
        <taxon>Heteroconchia</taxon>
        <taxon>Euheterodonta</taxon>
        <taxon>Imparidentia</taxon>
        <taxon>Neoheterodontei</taxon>
        <taxon>Myida</taxon>
        <taxon>Dreissenoidea</taxon>
        <taxon>Dreissenidae</taxon>
        <taxon>Dreissena</taxon>
    </lineage>
</organism>
<feature type="compositionally biased region" description="Basic and acidic residues" evidence="1">
    <location>
        <begin position="26"/>
        <end position="39"/>
    </location>
</feature>
<evidence type="ECO:0000313" key="2">
    <source>
        <dbReference type="EMBL" id="KAH3836781.1"/>
    </source>
</evidence>
<dbReference type="EMBL" id="JAIWYP010000004">
    <property type="protein sequence ID" value="KAH3836781.1"/>
    <property type="molecule type" value="Genomic_DNA"/>
</dbReference>
<keyword evidence="3" id="KW-1185">Reference proteome</keyword>
<sequence>MLAKLKPPVANNVHETPLRNYTASPRESRADRQSNDDQSRSNITESIKPKRHETDGQQLMSINTEVSNLPHYSTLSLRQENENCAPRNCQKDDTKSIDTQDFSEV</sequence>
<evidence type="ECO:0000313" key="3">
    <source>
        <dbReference type="Proteomes" id="UP000828390"/>
    </source>
</evidence>
<proteinExistence type="predicted"/>
<reference evidence="2" key="2">
    <citation type="submission" date="2020-11" db="EMBL/GenBank/DDBJ databases">
        <authorList>
            <person name="McCartney M.A."/>
            <person name="Auch B."/>
            <person name="Kono T."/>
            <person name="Mallez S."/>
            <person name="Becker A."/>
            <person name="Gohl D.M."/>
            <person name="Silverstein K.A.T."/>
            <person name="Koren S."/>
            <person name="Bechman K.B."/>
            <person name="Herman A."/>
            <person name="Abrahante J.E."/>
            <person name="Garbe J."/>
        </authorList>
    </citation>
    <scope>NUCLEOTIDE SEQUENCE</scope>
    <source>
        <strain evidence="2">Duluth1</strain>
        <tissue evidence="2">Whole animal</tissue>
    </source>
</reference>
<feature type="compositionally biased region" description="Basic and acidic residues" evidence="1">
    <location>
        <begin position="89"/>
        <end position="98"/>
    </location>
</feature>
<comment type="caution">
    <text evidence="2">The sequence shown here is derived from an EMBL/GenBank/DDBJ whole genome shotgun (WGS) entry which is preliminary data.</text>
</comment>
<protein>
    <submittedName>
        <fullName evidence="2">Uncharacterized protein</fullName>
    </submittedName>
</protein>
<name>A0A9D4KBX0_DREPO</name>
<evidence type="ECO:0000256" key="1">
    <source>
        <dbReference type="SAM" id="MobiDB-lite"/>
    </source>
</evidence>
<reference evidence="2" key="1">
    <citation type="journal article" date="2019" name="bioRxiv">
        <title>The Genome of the Zebra Mussel, Dreissena polymorpha: A Resource for Invasive Species Research.</title>
        <authorList>
            <person name="McCartney M.A."/>
            <person name="Auch B."/>
            <person name="Kono T."/>
            <person name="Mallez S."/>
            <person name="Zhang Y."/>
            <person name="Obille A."/>
            <person name="Becker A."/>
            <person name="Abrahante J.E."/>
            <person name="Garbe J."/>
            <person name="Badalamenti J.P."/>
            <person name="Herman A."/>
            <person name="Mangelson H."/>
            <person name="Liachko I."/>
            <person name="Sullivan S."/>
            <person name="Sone E.D."/>
            <person name="Koren S."/>
            <person name="Silverstein K.A.T."/>
            <person name="Beckman K.B."/>
            <person name="Gohl D.M."/>
        </authorList>
    </citation>
    <scope>NUCLEOTIDE SEQUENCE</scope>
    <source>
        <strain evidence="2">Duluth1</strain>
        <tissue evidence="2">Whole animal</tissue>
    </source>
</reference>
<dbReference type="AlphaFoldDB" id="A0A9D4KBX0"/>
<dbReference type="Proteomes" id="UP000828390">
    <property type="component" value="Unassembled WGS sequence"/>
</dbReference>
<feature type="region of interest" description="Disordered" evidence="1">
    <location>
        <begin position="1"/>
        <end position="58"/>
    </location>
</feature>
<accession>A0A9D4KBX0</accession>
<feature type="region of interest" description="Disordered" evidence="1">
    <location>
        <begin position="83"/>
        <end position="105"/>
    </location>
</feature>